<dbReference type="Pfam" id="PF00027">
    <property type="entry name" value="cNMP_binding"/>
    <property type="match status" value="1"/>
</dbReference>
<dbReference type="SMART" id="SM00100">
    <property type="entry name" value="cNMP"/>
    <property type="match status" value="2"/>
</dbReference>
<evidence type="ECO:0000259" key="2">
    <source>
        <dbReference type="PROSITE" id="PS50042"/>
    </source>
</evidence>
<organism evidence="3 4">
    <name type="scientific">Eimeria maxima</name>
    <name type="common">Coccidian parasite</name>
    <dbReference type="NCBI Taxonomy" id="5804"/>
    <lineage>
        <taxon>Eukaryota</taxon>
        <taxon>Sar</taxon>
        <taxon>Alveolata</taxon>
        <taxon>Apicomplexa</taxon>
        <taxon>Conoidasida</taxon>
        <taxon>Coccidia</taxon>
        <taxon>Eucoccidiorida</taxon>
        <taxon>Eimeriorina</taxon>
        <taxon>Eimeriidae</taxon>
        <taxon>Eimeria</taxon>
    </lineage>
</organism>
<dbReference type="SUPFAM" id="SSF51206">
    <property type="entry name" value="cAMP-binding domain-like"/>
    <property type="match status" value="2"/>
</dbReference>
<feature type="compositionally biased region" description="Gly residues" evidence="1">
    <location>
        <begin position="1"/>
        <end position="10"/>
    </location>
</feature>
<feature type="region of interest" description="Disordered" evidence="1">
    <location>
        <begin position="306"/>
        <end position="326"/>
    </location>
</feature>
<feature type="region of interest" description="Disordered" evidence="1">
    <location>
        <begin position="1253"/>
        <end position="1282"/>
    </location>
</feature>
<dbReference type="CDD" id="cd00038">
    <property type="entry name" value="CAP_ED"/>
    <property type="match status" value="2"/>
</dbReference>
<feature type="compositionally biased region" description="Polar residues" evidence="1">
    <location>
        <begin position="167"/>
        <end position="184"/>
    </location>
</feature>
<evidence type="ECO:0000313" key="3">
    <source>
        <dbReference type="EMBL" id="CDJ61909.1"/>
    </source>
</evidence>
<dbReference type="PANTHER" id="PTHR24567">
    <property type="entry name" value="CRP FAMILY TRANSCRIPTIONAL REGULATORY PROTEIN"/>
    <property type="match status" value="1"/>
</dbReference>
<evidence type="ECO:0000313" key="4">
    <source>
        <dbReference type="Proteomes" id="UP000030763"/>
    </source>
</evidence>
<dbReference type="InterPro" id="IPR050397">
    <property type="entry name" value="Env_Response_Regulators"/>
</dbReference>
<dbReference type="InterPro" id="IPR000595">
    <property type="entry name" value="cNMP-bd_dom"/>
</dbReference>
<feature type="compositionally biased region" description="Low complexity" evidence="1">
    <location>
        <begin position="189"/>
        <end position="205"/>
    </location>
</feature>
<feature type="compositionally biased region" description="Polar residues" evidence="1">
    <location>
        <begin position="1451"/>
        <end position="1460"/>
    </location>
</feature>
<dbReference type="GeneID" id="25338616"/>
<name>U6MHG2_EIMMA</name>
<dbReference type="Gene3D" id="2.60.120.10">
    <property type="entry name" value="Jelly Rolls"/>
    <property type="match status" value="2"/>
</dbReference>
<feature type="compositionally biased region" description="Polar residues" evidence="1">
    <location>
        <begin position="960"/>
        <end position="969"/>
    </location>
</feature>
<dbReference type="OMA" id="DAFMYSK"/>
<feature type="compositionally biased region" description="Low complexity" evidence="1">
    <location>
        <begin position="991"/>
        <end position="1001"/>
    </location>
</feature>
<proteinExistence type="predicted"/>
<feature type="compositionally biased region" description="Basic residues" evidence="1">
    <location>
        <begin position="206"/>
        <end position="215"/>
    </location>
</feature>
<dbReference type="PROSITE" id="PS50042">
    <property type="entry name" value="CNMP_BINDING_3"/>
    <property type="match status" value="2"/>
</dbReference>
<protein>
    <submittedName>
        <fullName evidence="3">Cyclic nucleotide-binding domain-containing protein, putative</fullName>
    </submittedName>
</protein>
<feature type="compositionally biased region" description="Low complexity" evidence="1">
    <location>
        <begin position="946"/>
        <end position="959"/>
    </location>
</feature>
<reference evidence="3" key="2">
    <citation type="submission" date="2013-10" db="EMBL/GenBank/DDBJ databases">
        <authorList>
            <person name="Aslett M."/>
        </authorList>
    </citation>
    <scope>NUCLEOTIDE SEQUENCE [LARGE SCALE GENOMIC DNA]</scope>
    <source>
        <strain evidence="3">Weybridge</strain>
    </source>
</reference>
<feature type="compositionally biased region" description="Low complexity" evidence="1">
    <location>
        <begin position="1194"/>
        <end position="1205"/>
    </location>
</feature>
<keyword evidence="4" id="KW-1185">Reference proteome</keyword>
<accession>U6MHG2</accession>
<dbReference type="GO" id="GO:0005829">
    <property type="term" value="C:cytosol"/>
    <property type="evidence" value="ECO:0007669"/>
    <property type="project" value="TreeGrafter"/>
</dbReference>
<dbReference type="EMBL" id="HG722278">
    <property type="protein sequence ID" value="CDJ61909.1"/>
    <property type="molecule type" value="Genomic_DNA"/>
</dbReference>
<feature type="region of interest" description="Disordered" evidence="1">
    <location>
        <begin position="137"/>
        <end position="239"/>
    </location>
</feature>
<evidence type="ECO:0000256" key="1">
    <source>
        <dbReference type="SAM" id="MobiDB-lite"/>
    </source>
</evidence>
<dbReference type="RefSeq" id="XP_013338559.1">
    <property type="nucleotide sequence ID" value="XM_013483105.1"/>
</dbReference>
<sequence length="1819" mass="198979">MGGQIEGKGVAGKTVSGVERSDSRSVMGWIRQSSMKRFRSREVGGSPREHRRHDDDEASVCTLQTAPHKASGAHATSKGDHSLAAMFMSVPSRTKLKDELHENAEDGAAGMHRAHTTQSLGALHAGSMVHESSVSIDHARLDSGRRSVRSAPGDLIDEGDHEDSSGRLPQSNCEDTAAKHNQTGKPKRISSSSGFGRIGSFFTRSFSKHRSRSNRHSKDESPPSATELEATEAPPVLPGTVSAAPAFPLAVLDALPDFSAADWLAKFEKEGGGEASIVMTVCGGALEAVATHLAELEENIRLLQQNDPKQQQQQQQHKEVDAGETAQGLAERLAATRQQMDRADEQVFSQLRYQDEQIIIGELKQMIATVKNIMHGVKYAACSDTAVQHDLQGETEQLQAWQKPCGALRENRNCLEALYAQVRSTRDEVLLNYHEECIRLNQSVQLLMDRITNTVTEVFAEFEEPPSLESLYGRQELNIQEQKCTRMGAELRHKSSSSWGVGHQQAFARLPPFIERLQLYAFNSPFFSNDGWEVKGLQREPQASTVSQTVQATRLFTPLTLNQCLPRKSCVNSVPPGLALMATQAEIELYESKLWSDSASGPAGEGGFGSFRVFEQWLVDAMKWQWRDAFMYSKLHERHGSLQAMIKEKRRDIQEAVRLRLKQLWWGRTVEMQAVHATQAAVAFMEDLRGVEELHAVPAEERKKGKEGADRLRGTAVFESLLLRSGREAELALMRAEDMRASVLRVVGNPAYQYFKRSLDEFNARPSDAAAHIAFLRQQAEKVASLKRRFEDSAEGKEGYETLQKECNQLEAALALLEVEAKALESKLSFRQSQLSAKRQNLTRSLEQLSEAFDADNRKLAVIEAQWDSAEKIGQLLQDILPTAEEIASCKQKLAEDRKQLETEREEIQTERQRLEAIREECEKAKKMAASANSSSTAGDPDKPRSSTPTSSQAAASGTDHQLSRTPSKSFVGRLFGGSSRPSTPRKSGKAANEAAAATTEAPHHPGTLRQGSANVLPVHEELLPLKHGHSAPMPLVHASKCSSEVREVVHSQQTNAEQSTQGLSGPPAKSHSSQSLLALEQEGRKPPPSLFPAAVNSLATEADPHRHSAESESAEILEGARHSAEVPKRKKSKNATGIGSSRRGSRKKKSMYSKLRSAFSLSHSSKKDSKGAEAASHVLENLNTANEYDAAKGSSSGSQESQEGNHWHHMGSQSSVLATIPNIFEGEGEERKDEKDNTYPANANAAFSLMVGTSSKSEASSNQPAADVALHQEAAASSGREPLATTLVLTGKGSCEAVTTLSLAESFRRASPDLAEGIKKEEGLQERASPTDFLSRGGVNKFPSDSSVQEEEHSPQFGTADLKSNAEDSEEMSLTAFSDASNKAAECRQAEGAAHTPVEGGPLVAFPSLSAGSPADFRSGVEDLVVPASSSFHAEEPSQPSSQRRRSDTAVRSSLQYTTHEGRKHGRWSGRAAAFERVFAAGFRRQFATGLVDEDDRIEVFLSNNQPDLTAAVMSSSIFALLEPEERQHCVHLMLNSFVQIPKGCMLVQKGEKVDTLYFVVSGELGMTEPNAAELEANATAGLTPPTYTARRRSSYDGEVPQDKFPVKLCPGAFVLPRAFVREAQTNHSVMALRPCTLQKLSFHSFQQVISSCIFRRASQVMSYLGNCPILDSLTRRERVQIATLMKWRIYLPDEVMCFQGEICSGVLVVVHGCARAVRFVERQGNPEVVDEFSPGDNINALALLHDTPSDVSIVATSPDGCVVAVLERNELQQSLGDAEAILNRRFGNTGELEGGRTSGLHQLKKQFSSFWSRRGSG</sequence>
<gene>
    <name evidence="3" type="ORF">EMWEY_00046300</name>
</gene>
<dbReference type="Proteomes" id="UP000030763">
    <property type="component" value="Unassembled WGS sequence"/>
</dbReference>
<dbReference type="VEuPathDB" id="ToxoDB:EMWEY_00046300"/>
<feature type="region of interest" description="Disordered" evidence="1">
    <location>
        <begin position="924"/>
        <end position="1012"/>
    </location>
</feature>
<feature type="domain" description="Cyclic nucleotide-binding" evidence="2">
    <location>
        <begin position="1671"/>
        <end position="1794"/>
    </location>
</feature>
<feature type="region of interest" description="Disordered" evidence="1">
    <location>
        <begin position="1043"/>
        <end position="1216"/>
    </location>
</feature>
<feature type="region of interest" description="Disordered" evidence="1">
    <location>
        <begin position="1431"/>
        <end position="1467"/>
    </location>
</feature>
<feature type="compositionally biased region" description="Polar residues" evidence="1">
    <location>
        <begin position="1051"/>
        <end position="1064"/>
    </location>
</feature>
<dbReference type="OrthoDB" id="417078at2759"/>
<dbReference type="GO" id="GO:0003700">
    <property type="term" value="F:DNA-binding transcription factor activity"/>
    <property type="evidence" value="ECO:0007669"/>
    <property type="project" value="TreeGrafter"/>
</dbReference>
<feature type="domain" description="Cyclic nucleotide-binding" evidence="2">
    <location>
        <begin position="1519"/>
        <end position="1668"/>
    </location>
</feature>
<feature type="region of interest" description="Disordered" evidence="1">
    <location>
        <begin position="1"/>
        <end position="59"/>
    </location>
</feature>
<feature type="region of interest" description="Disordered" evidence="1">
    <location>
        <begin position="1310"/>
        <end position="1381"/>
    </location>
</feature>
<dbReference type="InterPro" id="IPR018490">
    <property type="entry name" value="cNMP-bd_dom_sf"/>
</dbReference>
<feature type="compositionally biased region" description="Polar residues" evidence="1">
    <location>
        <begin position="1253"/>
        <end position="1265"/>
    </location>
</feature>
<feature type="compositionally biased region" description="Basic and acidic residues" evidence="1">
    <location>
        <begin position="1119"/>
        <end position="1128"/>
    </location>
</feature>
<dbReference type="PANTHER" id="PTHR24567:SF26">
    <property type="entry name" value="REGULATORY PROTEIN YEIL"/>
    <property type="match status" value="1"/>
</dbReference>
<feature type="compositionally biased region" description="Basic and acidic residues" evidence="1">
    <location>
        <begin position="1310"/>
        <end position="1326"/>
    </location>
</feature>
<reference evidence="3" key="1">
    <citation type="submission" date="2013-10" db="EMBL/GenBank/DDBJ databases">
        <title>Genomic analysis of the causative agents of coccidiosis in chickens.</title>
        <authorList>
            <person name="Reid A.J."/>
            <person name="Blake D."/>
            <person name="Billington K."/>
            <person name="Browne H."/>
            <person name="Dunn M."/>
            <person name="Hung S."/>
            <person name="Kawahara F."/>
            <person name="Miranda-Saavedra D."/>
            <person name="Mourier T."/>
            <person name="Nagra H."/>
            <person name="Otto T.D."/>
            <person name="Rawlings N."/>
            <person name="Sanchez A."/>
            <person name="Sanders M."/>
            <person name="Subramaniam C."/>
            <person name="Tay Y."/>
            <person name="Dear P."/>
            <person name="Doerig C."/>
            <person name="Gruber A."/>
            <person name="Parkinson J."/>
            <person name="Shirley M."/>
            <person name="Wan K.L."/>
            <person name="Berriman M."/>
            <person name="Tomley F."/>
            <person name="Pain A."/>
        </authorList>
    </citation>
    <scope>NUCLEOTIDE SEQUENCE [LARGE SCALE GENOMIC DNA]</scope>
    <source>
        <strain evidence="3">Weybridge</strain>
    </source>
</reference>
<dbReference type="InterPro" id="IPR014710">
    <property type="entry name" value="RmlC-like_jellyroll"/>
</dbReference>